<accession>A0A5B8NSI8</accession>
<name>A0A5B8NSI8_9CHRO</name>
<sequence length="207" mass="23423">MLNSPDYLLFAQHGWADTSVTMRTLANRLRLENTVVITPNLGFYRTWWRMRPLIAQVSAIAQYYLNHFPHTPIRIIGHSMGGLIWLEILKNHPEWWQRVESLVLIACPIKGAELARIIDPLGLGIGVAKALAKNRQSLAENIAKIIPTLSISSNYFLRTDGTISVNSTQFNYAQCICIPGVSHADLRISPKVIYSIRDFWGIKQKIS</sequence>
<gene>
    <name evidence="2" type="ORF">FRE64_07170</name>
</gene>
<dbReference type="InterPro" id="IPR022742">
    <property type="entry name" value="Hydrolase_4"/>
</dbReference>
<proteinExistence type="predicted"/>
<dbReference type="Proteomes" id="UP000318453">
    <property type="component" value="Chromosome"/>
</dbReference>
<feature type="domain" description="Serine aminopeptidase S33" evidence="1">
    <location>
        <begin position="5"/>
        <end position="131"/>
    </location>
</feature>
<dbReference type="PANTHER" id="PTHR37946:SF1">
    <property type="entry name" value="SLL1969 PROTEIN"/>
    <property type="match status" value="1"/>
</dbReference>
<evidence type="ECO:0000313" key="2">
    <source>
        <dbReference type="EMBL" id="QDZ41471.1"/>
    </source>
</evidence>
<keyword evidence="3" id="KW-1185">Reference proteome</keyword>
<dbReference type="OrthoDB" id="528836at2"/>
<keyword evidence="2" id="KW-0378">Hydrolase</keyword>
<dbReference type="Gene3D" id="3.40.50.1820">
    <property type="entry name" value="alpha/beta hydrolase"/>
    <property type="match status" value="1"/>
</dbReference>
<dbReference type="KEGG" id="enn:FRE64_07170"/>
<dbReference type="InterPro" id="IPR029058">
    <property type="entry name" value="AB_hydrolase_fold"/>
</dbReference>
<organism evidence="2 3">
    <name type="scientific">Euhalothece natronophila Z-M001</name>
    <dbReference type="NCBI Taxonomy" id="522448"/>
    <lineage>
        <taxon>Bacteria</taxon>
        <taxon>Bacillati</taxon>
        <taxon>Cyanobacteriota</taxon>
        <taxon>Cyanophyceae</taxon>
        <taxon>Oscillatoriophycideae</taxon>
        <taxon>Chroococcales</taxon>
        <taxon>Halothecacae</taxon>
        <taxon>Halothece cluster</taxon>
        <taxon>Euhalothece</taxon>
    </lineage>
</organism>
<dbReference type="EMBL" id="CP042326">
    <property type="protein sequence ID" value="QDZ41471.1"/>
    <property type="molecule type" value="Genomic_DNA"/>
</dbReference>
<evidence type="ECO:0000259" key="1">
    <source>
        <dbReference type="Pfam" id="PF12146"/>
    </source>
</evidence>
<dbReference type="SUPFAM" id="SSF53474">
    <property type="entry name" value="alpha/beta-Hydrolases"/>
    <property type="match status" value="1"/>
</dbReference>
<dbReference type="PANTHER" id="PTHR37946">
    <property type="entry name" value="SLL1969 PROTEIN"/>
    <property type="match status" value="1"/>
</dbReference>
<dbReference type="AlphaFoldDB" id="A0A5B8NSI8"/>
<protein>
    <submittedName>
        <fullName evidence="2">Alpha/beta hydrolase</fullName>
    </submittedName>
</protein>
<evidence type="ECO:0000313" key="3">
    <source>
        <dbReference type="Proteomes" id="UP000318453"/>
    </source>
</evidence>
<dbReference type="GO" id="GO:0016787">
    <property type="term" value="F:hydrolase activity"/>
    <property type="evidence" value="ECO:0007669"/>
    <property type="project" value="UniProtKB-KW"/>
</dbReference>
<reference evidence="2" key="1">
    <citation type="submission" date="2019-08" db="EMBL/GenBank/DDBJ databases">
        <title>Carotenoids and Carotenoid Binding Proteins in the Halophilic Cyanobacterium Euhalothece sp. ZM00.</title>
        <authorList>
            <person name="Cho S.M."/>
            <person name="Song J.Y."/>
            <person name="Park Y.-I."/>
        </authorList>
    </citation>
    <scope>NUCLEOTIDE SEQUENCE [LARGE SCALE GENOMIC DNA]</scope>
    <source>
        <strain evidence="2">Z-M001</strain>
    </source>
</reference>
<dbReference type="Pfam" id="PF12146">
    <property type="entry name" value="Hydrolase_4"/>
    <property type="match status" value="1"/>
</dbReference>